<accession>A0AA86I3B3</accession>
<sequence>MNFRKLSGLLSVMTFVCGGIYVFLARGPTVDKYLLIIVLAILSIIGMLFALCSNRWYFVLLGLFLNVSLAAFCLLVYFGTNFAP</sequence>
<reference evidence="2 3" key="1">
    <citation type="submission" date="2017-07" db="EMBL/GenBank/DDBJ databases">
        <title>Isolation and development of strain Bacillus megaterium SR7 for enhanced growth and metabolite production under supercritical carbon dioxide.</title>
        <authorList>
            <person name="Freedman A.J.E."/>
            <person name="Peet K.C."/>
            <person name="Boock J.T."/>
            <person name="Penn K."/>
            <person name="Prather K.L.J."/>
            <person name="Thompson J.R."/>
        </authorList>
    </citation>
    <scope>NUCLEOTIDE SEQUENCE [LARGE SCALE GENOMIC DNA]</scope>
    <source>
        <strain evidence="2 3">SR7</strain>
    </source>
</reference>
<proteinExistence type="predicted"/>
<dbReference type="RefSeq" id="WP_114894508.1">
    <property type="nucleotide sequence ID" value="NZ_CP022674.1"/>
</dbReference>
<dbReference type="EMBL" id="CP022674">
    <property type="protein sequence ID" value="AXI28056.1"/>
    <property type="molecule type" value="Genomic_DNA"/>
</dbReference>
<evidence type="ECO:0000256" key="1">
    <source>
        <dbReference type="SAM" id="Phobius"/>
    </source>
</evidence>
<dbReference type="Proteomes" id="UP000253834">
    <property type="component" value="Chromosome"/>
</dbReference>
<protein>
    <submittedName>
        <fullName evidence="2">Uncharacterized protein</fullName>
    </submittedName>
</protein>
<gene>
    <name evidence="2" type="ORF">CIB87_03145</name>
</gene>
<evidence type="ECO:0000313" key="3">
    <source>
        <dbReference type="Proteomes" id="UP000253834"/>
    </source>
</evidence>
<dbReference type="AlphaFoldDB" id="A0AA86I3B3"/>
<name>A0AA86I3B3_PRIMG</name>
<organism evidence="2 3">
    <name type="scientific">Priestia megaterium</name>
    <name type="common">Bacillus megaterium</name>
    <dbReference type="NCBI Taxonomy" id="1404"/>
    <lineage>
        <taxon>Bacteria</taxon>
        <taxon>Bacillati</taxon>
        <taxon>Bacillota</taxon>
        <taxon>Bacilli</taxon>
        <taxon>Bacillales</taxon>
        <taxon>Bacillaceae</taxon>
        <taxon>Priestia</taxon>
    </lineage>
</organism>
<feature type="transmembrane region" description="Helical" evidence="1">
    <location>
        <begin position="33"/>
        <end position="51"/>
    </location>
</feature>
<feature type="transmembrane region" description="Helical" evidence="1">
    <location>
        <begin position="57"/>
        <end position="78"/>
    </location>
</feature>
<keyword evidence="1" id="KW-0812">Transmembrane</keyword>
<feature type="transmembrane region" description="Helical" evidence="1">
    <location>
        <begin position="6"/>
        <end position="24"/>
    </location>
</feature>
<keyword evidence="1" id="KW-0472">Membrane</keyword>
<evidence type="ECO:0000313" key="2">
    <source>
        <dbReference type="EMBL" id="AXI28056.1"/>
    </source>
</evidence>
<keyword evidence="1" id="KW-1133">Transmembrane helix</keyword>